<dbReference type="GO" id="GO:0005525">
    <property type="term" value="F:GTP binding"/>
    <property type="evidence" value="ECO:0007669"/>
    <property type="project" value="UniProtKB-KW"/>
</dbReference>
<dbReference type="InterPro" id="IPR023123">
    <property type="entry name" value="Tubulin_C"/>
</dbReference>
<gene>
    <name evidence="7" type="ORF">TR153584</name>
</gene>
<protein>
    <recommendedName>
        <fullName evidence="6">Tubulin/FtsZ 2-layer sandwich domain-containing protein</fullName>
    </recommendedName>
</protein>
<dbReference type="InterPro" id="IPR008280">
    <property type="entry name" value="Tub_FtsZ_C"/>
</dbReference>
<dbReference type="SUPFAM" id="SSF55307">
    <property type="entry name" value="Tubulin C-terminal domain-like"/>
    <property type="match status" value="1"/>
</dbReference>
<evidence type="ECO:0000256" key="3">
    <source>
        <dbReference type="ARBA" id="ARBA00022741"/>
    </source>
</evidence>
<evidence type="ECO:0000256" key="4">
    <source>
        <dbReference type="ARBA" id="ARBA00023134"/>
    </source>
</evidence>
<feature type="compositionally biased region" description="Basic residues" evidence="5">
    <location>
        <begin position="479"/>
        <end position="502"/>
    </location>
</feature>
<keyword evidence="4" id="KW-0342">GTP-binding</keyword>
<keyword evidence="3" id="KW-0547">Nucleotide-binding</keyword>
<feature type="region of interest" description="Disordered" evidence="5">
    <location>
        <begin position="172"/>
        <end position="201"/>
    </location>
</feature>
<comment type="similarity">
    <text evidence="1">Belongs to the tubulin family.</text>
</comment>
<dbReference type="InterPro" id="IPR037103">
    <property type="entry name" value="Tubulin/FtsZ-like_C"/>
</dbReference>
<dbReference type="PANTHER" id="PTHR11588">
    <property type="entry name" value="TUBULIN"/>
    <property type="match status" value="1"/>
</dbReference>
<dbReference type="InterPro" id="IPR018316">
    <property type="entry name" value="Tubulin/FtsZ_2-layer-sand-dom"/>
</dbReference>
<keyword evidence="2" id="KW-0493">Microtubule</keyword>
<name>A0A0X3PIH5_SCHSO</name>
<dbReference type="GO" id="GO:0007017">
    <property type="term" value="P:microtubule-based process"/>
    <property type="evidence" value="ECO:0007669"/>
    <property type="project" value="InterPro"/>
</dbReference>
<feature type="region of interest" description="Disordered" evidence="5">
    <location>
        <begin position="471"/>
        <end position="521"/>
    </location>
</feature>
<accession>A0A0X3PIH5</accession>
<evidence type="ECO:0000259" key="6">
    <source>
        <dbReference type="Pfam" id="PF03953"/>
    </source>
</evidence>
<dbReference type="EMBL" id="GEEE01011767">
    <property type="protein sequence ID" value="JAP51458.1"/>
    <property type="molecule type" value="Transcribed_RNA"/>
</dbReference>
<feature type="compositionally biased region" description="Basic and acidic residues" evidence="5">
    <location>
        <begin position="333"/>
        <end position="344"/>
    </location>
</feature>
<evidence type="ECO:0000256" key="5">
    <source>
        <dbReference type="SAM" id="MobiDB-lite"/>
    </source>
</evidence>
<dbReference type="GO" id="GO:0005874">
    <property type="term" value="C:microtubule"/>
    <property type="evidence" value="ECO:0007669"/>
    <property type="project" value="UniProtKB-KW"/>
</dbReference>
<evidence type="ECO:0000256" key="2">
    <source>
        <dbReference type="ARBA" id="ARBA00022701"/>
    </source>
</evidence>
<feature type="domain" description="Tubulin/FtsZ 2-layer sandwich" evidence="6">
    <location>
        <begin position="2"/>
        <end position="95"/>
    </location>
</feature>
<organism evidence="7">
    <name type="scientific">Schistocephalus solidus</name>
    <name type="common">Tapeworm</name>
    <dbReference type="NCBI Taxonomy" id="70667"/>
    <lineage>
        <taxon>Eukaryota</taxon>
        <taxon>Metazoa</taxon>
        <taxon>Spiralia</taxon>
        <taxon>Lophotrochozoa</taxon>
        <taxon>Platyhelminthes</taxon>
        <taxon>Cestoda</taxon>
        <taxon>Eucestoda</taxon>
        <taxon>Diphyllobothriidea</taxon>
        <taxon>Diphyllobothriidae</taxon>
        <taxon>Schistocephalus</taxon>
    </lineage>
</organism>
<evidence type="ECO:0000256" key="1">
    <source>
        <dbReference type="ARBA" id="ARBA00009636"/>
    </source>
</evidence>
<dbReference type="InterPro" id="IPR000217">
    <property type="entry name" value="Tubulin"/>
</dbReference>
<feature type="region of interest" description="Disordered" evidence="5">
    <location>
        <begin position="248"/>
        <end position="344"/>
    </location>
</feature>
<evidence type="ECO:0000313" key="7">
    <source>
        <dbReference type="EMBL" id="JAP51458.1"/>
    </source>
</evidence>
<reference evidence="7" key="1">
    <citation type="submission" date="2016-01" db="EMBL/GenBank/DDBJ databases">
        <title>Reference transcriptome for the parasite Schistocephalus solidus: insights into the molecular evolution of parasitism.</title>
        <authorList>
            <person name="Hebert F.O."/>
            <person name="Grambauer S."/>
            <person name="Barber I."/>
            <person name="Landry C.R."/>
            <person name="Aubin-Horth N."/>
        </authorList>
    </citation>
    <scope>NUCLEOTIDE SEQUENCE</scope>
</reference>
<feature type="compositionally biased region" description="Low complexity" evidence="5">
    <location>
        <begin position="263"/>
        <end position="275"/>
    </location>
</feature>
<proteinExistence type="inferred from homology"/>
<dbReference type="AlphaFoldDB" id="A0A0X3PIH5"/>
<dbReference type="Gene3D" id="3.30.1330.20">
    <property type="entry name" value="Tubulin/FtsZ, C-terminal domain"/>
    <property type="match status" value="1"/>
</dbReference>
<dbReference type="Gene3D" id="1.10.287.600">
    <property type="entry name" value="Helix hairpin bin"/>
    <property type="match status" value="1"/>
</dbReference>
<dbReference type="Pfam" id="PF03953">
    <property type="entry name" value="Tubulin_C"/>
    <property type="match status" value="1"/>
</dbReference>
<sequence>MRFFSPANQLISHNGEQPIYLSCCVFYRGKTSVREVNATLERMRRSGDLPLVDWCPTGFKSPWQVGISGQPMSIVPASRIGQSGTSVVALHNSTLFRDPLHNLVHAFNMLIERRAFLHWFLAEGLEEDEFRQALEGIRKLEDDYTQFAGVSQDKVMGKDRHRKSVKNKATTGMEATNETGNHRAAPVQPADSAYFGGPSQDRSLMKKTISRMEGVNETVDLRGVSQRSMDSTYDRGNPQVSITLRVSHGAKQDMSSNRHRSTDSSLRPRSSSKRNSSVDETGSSEHRSHKRSHAPVSRDMPSNEEKSTTRTAGSSKHREVSSSGSRRTKRKAKDREVGEQKPEVIDLGGRELRYNETMEDILQDSFHDYQSDENYIERNNLHNDYEHKRFARQSSSEICDTENQTRGGYSQLGGPEVGAVKFNRAVIDRMNSASPALKKGDHPAAVDICQICETEGCAYCDVEYDEFHDEEKNDDSRFRLHHRRSHGHLTRKSSSRNYHRPSRTPSSFDPDPKSEHVGGVEGPLRAVLTGLDQLREVVTCLKRRL</sequence>